<organism evidence="4 5">
    <name type="scientific">Calocera cornea HHB12733</name>
    <dbReference type="NCBI Taxonomy" id="1353952"/>
    <lineage>
        <taxon>Eukaryota</taxon>
        <taxon>Fungi</taxon>
        <taxon>Dikarya</taxon>
        <taxon>Basidiomycota</taxon>
        <taxon>Agaricomycotina</taxon>
        <taxon>Dacrymycetes</taxon>
        <taxon>Dacrymycetales</taxon>
        <taxon>Dacrymycetaceae</taxon>
        <taxon>Calocera</taxon>
    </lineage>
</organism>
<reference evidence="4 5" key="1">
    <citation type="journal article" date="2016" name="Mol. Biol. Evol.">
        <title>Comparative Genomics of Early-Diverging Mushroom-Forming Fungi Provides Insights into the Origins of Lignocellulose Decay Capabilities.</title>
        <authorList>
            <person name="Nagy L.G."/>
            <person name="Riley R."/>
            <person name="Tritt A."/>
            <person name="Adam C."/>
            <person name="Daum C."/>
            <person name="Floudas D."/>
            <person name="Sun H."/>
            <person name="Yadav J.S."/>
            <person name="Pangilinan J."/>
            <person name="Larsson K.H."/>
            <person name="Matsuura K."/>
            <person name="Barry K."/>
            <person name="Labutti K."/>
            <person name="Kuo R."/>
            <person name="Ohm R.A."/>
            <person name="Bhattacharya S.S."/>
            <person name="Shirouzu T."/>
            <person name="Yoshinaga Y."/>
            <person name="Martin F.M."/>
            <person name="Grigoriev I.V."/>
            <person name="Hibbett D.S."/>
        </authorList>
    </citation>
    <scope>NUCLEOTIDE SEQUENCE [LARGE SCALE GENOMIC DNA]</scope>
    <source>
        <strain evidence="4 5">HHB12733</strain>
    </source>
</reference>
<dbReference type="InterPro" id="IPR045340">
    <property type="entry name" value="DUF6533"/>
</dbReference>
<name>A0A165D911_9BASI</name>
<feature type="region of interest" description="Disordered" evidence="1">
    <location>
        <begin position="285"/>
        <end position="348"/>
    </location>
</feature>
<keyword evidence="2" id="KW-0472">Membrane</keyword>
<dbReference type="AlphaFoldDB" id="A0A165D911"/>
<feature type="transmembrane region" description="Helical" evidence="2">
    <location>
        <begin position="86"/>
        <end position="108"/>
    </location>
</feature>
<feature type="transmembrane region" description="Helical" evidence="2">
    <location>
        <begin position="172"/>
        <end position="191"/>
    </location>
</feature>
<feature type="transmembrane region" description="Helical" evidence="2">
    <location>
        <begin position="120"/>
        <end position="144"/>
    </location>
</feature>
<keyword evidence="5" id="KW-1185">Reference proteome</keyword>
<keyword evidence="2" id="KW-0812">Transmembrane</keyword>
<protein>
    <recommendedName>
        <fullName evidence="3">DUF6533 domain-containing protein</fullName>
    </recommendedName>
</protein>
<feature type="transmembrane region" description="Helical" evidence="2">
    <location>
        <begin position="55"/>
        <end position="74"/>
    </location>
</feature>
<evidence type="ECO:0000256" key="1">
    <source>
        <dbReference type="SAM" id="MobiDB-lite"/>
    </source>
</evidence>
<feature type="domain" description="DUF6533" evidence="3">
    <location>
        <begin position="17"/>
        <end position="60"/>
    </location>
</feature>
<evidence type="ECO:0000256" key="2">
    <source>
        <dbReference type="SAM" id="Phobius"/>
    </source>
</evidence>
<proteinExistence type="predicted"/>
<sequence length="348" mass="39174">MDASVLTELAQGKGAQYIQGVGAVALLYDIVITFPDEVRLIWPAPRSITKYLYFVNRYTVAIAMIYDAWVMSGFASPMTDQVCWRYYFAIEMWDCLEGMGIIGALVLFRVYALYKTTKYITALLILLWAIYLFPATSITIWGFVTFYNQPGTLTYTPYLDTCALSGRPNDVYALWIPMLFFETVVFGMVMYKVYQHTRMIQTPIMSVLFRDGLLYYGVMLTGEAVNLVAFVVFPDPLYFSLVHPNWCLASIIISRIYLNLRDVANAREWSTATALDHPAWEQVKVKPGSKPTLPGVGSKRSDGSGLSSGSGQSPRQGQWTMSRTIDIGTEDELEMEGVKLPAHGYEQA</sequence>
<feature type="transmembrane region" description="Helical" evidence="2">
    <location>
        <begin position="212"/>
        <end position="232"/>
    </location>
</feature>
<gene>
    <name evidence="4" type="ORF">CALCODRAFT_92785</name>
</gene>
<evidence type="ECO:0000313" key="5">
    <source>
        <dbReference type="Proteomes" id="UP000076842"/>
    </source>
</evidence>
<evidence type="ECO:0000259" key="3">
    <source>
        <dbReference type="Pfam" id="PF20151"/>
    </source>
</evidence>
<keyword evidence="2" id="KW-1133">Transmembrane helix</keyword>
<dbReference type="OrthoDB" id="3251775at2759"/>
<feature type="transmembrane region" description="Helical" evidence="2">
    <location>
        <begin position="238"/>
        <end position="258"/>
    </location>
</feature>
<dbReference type="Pfam" id="PF20151">
    <property type="entry name" value="DUF6533"/>
    <property type="match status" value="1"/>
</dbReference>
<dbReference type="EMBL" id="KV424070">
    <property type="protein sequence ID" value="KZT52316.1"/>
    <property type="molecule type" value="Genomic_DNA"/>
</dbReference>
<feature type="transmembrane region" description="Helical" evidence="2">
    <location>
        <begin position="15"/>
        <end position="34"/>
    </location>
</feature>
<dbReference type="Proteomes" id="UP000076842">
    <property type="component" value="Unassembled WGS sequence"/>
</dbReference>
<accession>A0A165D911</accession>
<feature type="compositionally biased region" description="Low complexity" evidence="1">
    <location>
        <begin position="303"/>
        <end position="318"/>
    </location>
</feature>
<dbReference type="InParanoid" id="A0A165D911"/>
<evidence type="ECO:0000313" key="4">
    <source>
        <dbReference type="EMBL" id="KZT52316.1"/>
    </source>
</evidence>